<dbReference type="GO" id="GO:0016787">
    <property type="term" value="F:hydrolase activity"/>
    <property type="evidence" value="ECO:0007669"/>
    <property type="project" value="UniProtKB-KW"/>
</dbReference>
<feature type="signal peptide" evidence="1">
    <location>
        <begin position="1"/>
        <end position="20"/>
    </location>
</feature>
<evidence type="ECO:0000313" key="3">
    <source>
        <dbReference type="EMBL" id="MBC3918259.1"/>
    </source>
</evidence>
<dbReference type="Pfam" id="PF12146">
    <property type="entry name" value="Hydrolase_4"/>
    <property type="match status" value="1"/>
</dbReference>
<keyword evidence="3" id="KW-0378">Hydrolase</keyword>
<dbReference type="EMBL" id="JACOGF010000005">
    <property type="protein sequence ID" value="MBC3918259.1"/>
    <property type="molecule type" value="Genomic_DNA"/>
</dbReference>
<sequence>MKKLIFALLTVFVFHSSVWAQSDDRFYYPSKVMVKIEGLDYEELRFKAGDDEVTGIWLKPKQTPKATIIYFHGAGGNVSVYSKFMRPLVEDGFQVAMIDFRGFGLSTGKPTHLNVASDGQMVFDQLLQRPELKGKKLIVIGASLGSQIATHLSKTNVGKIDALVLDGPMSSFTDIAVASVPKEMQETVRASLISPYSAKEDIKEIGKIKLLVLHSPGDKSVPFSQGQLVFANATTTKTFWEFEGGHLEAPIKYPTVWVSKVNALLAD</sequence>
<dbReference type="Gene3D" id="3.40.50.1820">
    <property type="entry name" value="alpha/beta hydrolase"/>
    <property type="match status" value="1"/>
</dbReference>
<organism evidence="3 4">
    <name type="scientific">Undibacterium hunanense</name>
    <dbReference type="NCBI Taxonomy" id="2762292"/>
    <lineage>
        <taxon>Bacteria</taxon>
        <taxon>Pseudomonadati</taxon>
        <taxon>Pseudomonadota</taxon>
        <taxon>Betaproteobacteria</taxon>
        <taxon>Burkholderiales</taxon>
        <taxon>Oxalobacteraceae</taxon>
        <taxon>Undibacterium</taxon>
    </lineage>
</organism>
<protein>
    <submittedName>
        <fullName evidence="3">Alpha/beta fold hydrolase</fullName>
    </submittedName>
</protein>
<dbReference type="PANTHER" id="PTHR12277:SF81">
    <property type="entry name" value="PROTEIN ABHD13"/>
    <property type="match status" value="1"/>
</dbReference>
<evidence type="ECO:0000259" key="2">
    <source>
        <dbReference type="Pfam" id="PF12146"/>
    </source>
</evidence>
<dbReference type="RefSeq" id="WP_186947518.1">
    <property type="nucleotide sequence ID" value="NZ_JACOGF010000005.1"/>
</dbReference>
<proteinExistence type="predicted"/>
<comment type="caution">
    <text evidence="3">The sequence shown here is derived from an EMBL/GenBank/DDBJ whole genome shotgun (WGS) entry which is preliminary data.</text>
</comment>
<name>A0ABR6ZQU7_9BURK</name>
<feature type="domain" description="Serine aminopeptidase S33" evidence="2">
    <location>
        <begin position="63"/>
        <end position="175"/>
    </location>
</feature>
<evidence type="ECO:0000313" key="4">
    <source>
        <dbReference type="Proteomes" id="UP000650424"/>
    </source>
</evidence>
<dbReference type="InterPro" id="IPR022742">
    <property type="entry name" value="Hydrolase_4"/>
</dbReference>
<evidence type="ECO:0000256" key="1">
    <source>
        <dbReference type="SAM" id="SignalP"/>
    </source>
</evidence>
<gene>
    <name evidence="3" type="ORF">H8L32_12280</name>
</gene>
<dbReference type="PANTHER" id="PTHR12277">
    <property type="entry name" value="ALPHA/BETA HYDROLASE DOMAIN-CONTAINING PROTEIN"/>
    <property type="match status" value="1"/>
</dbReference>
<dbReference type="InterPro" id="IPR029058">
    <property type="entry name" value="AB_hydrolase_fold"/>
</dbReference>
<feature type="chain" id="PRO_5045242700" evidence="1">
    <location>
        <begin position="21"/>
        <end position="267"/>
    </location>
</feature>
<reference evidence="3 4" key="1">
    <citation type="submission" date="2020-08" db="EMBL/GenBank/DDBJ databases">
        <title>Novel species isolated from subtropical streams in China.</title>
        <authorList>
            <person name="Lu H."/>
        </authorList>
    </citation>
    <scope>NUCLEOTIDE SEQUENCE [LARGE SCALE GENOMIC DNA]</scope>
    <source>
        <strain evidence="3 4">CY18W</strain>
    </source>
</reference>
<keyword evidence="4" id="KW-1185">Reference proteome</keyword>
<dbReference type="Proteomes" id="UP000650424">
    <property type="component" value="Unassembled WGS sequence"/>
</dbReference>
<accession>A0ABR6ZQU7</accession>
<keyword evidence="1" id="KW-0732">Signal</keyword>
<dbReference type="SUPFAM" id="SSF53474">
    <property type="entry name" value="alpha/beta-Hydrolases"/>
    <property type="match status" value="1"/>
</dbReference>